<dbReference type="Gene3D" id="3.30.40.10">
    <property type="entry name" value="Zinc/RING finger domain, C3HC4 (zinc finger)"/>
    <property type="match status" value="1"/>
</dbReference>
<dbReference type="InterPro" id="IPR037275">
    <property type="entry name" value="Znf_CTCHY_sf"/>
</dbReference>
<keyword evidence="3" id="KW-0862">Zinc</keyword>
<feature type="compositionally biased region" description="Low complexity" evidence="5">
    <location>
        <begin position="615"/>
        <end position="627"/>
    </location>
</feature>
<feature type="domain" description="RING-type" evidence="6">
    <location>
        <begin position="448"/>
        <end position="490"/>
    </location>
</feature>
<dbReference type="InterPro" id="IPR001841">
    <property type="entry name" value="Znf_RING"/>
</dbReference>
<feature type="domain" description="CTCHY-type" evidence="8">
    <location>
        <begin position="381"/>
        <end position="447"/>
    </location>
</feature>
<evidence type="ECO:0000256" key="1">
    <source>
        <dbReference type="ARBA" id="ARBA00022723"/>
    </source>
</evidence>
<evidence type="ECO:0000259" key="6">
    <source>
        <dbReference type="PROSITE" id="PS50089"/>
    </source>
</evidence>
<gene>
    <name evidence="9" type="ORF">LTR24_010120</name>
</gene>
<dbReference type="Pfam" id="PF13639">
    <property type="entry name" value="zf-RING_2"/>
    <property type="match status" value="1"/>
</dbReference>
<dbReference type="CDD" id="cd16464">
    <property type="entry name" value="RING-H2_Pirh2-like"/>
    <property type="match status" value="1"/>
</dbReference>
<keyword evidence="1" id="KW-0479">Metal-binding</keyword>
<feature type="region of interest" description="Disordered" evidence="5">
    <location>
        <begin position="168"/>
        <end position="222"/>
    </location>
</feature>
<dbReference type="SUPFAM" id="SSF161219">
    <property type="entry name" value="CHY zinc finger-like"/>
    <property type="match status" value="1"/>
</dbReference>
<dbReference type="PANTHER" id="PTHR21319:SF0">
    <property type="entry name" value="AND RING FINGER DOMAIN PROTEIN, PUTATIVE (AFU_ORTHOLOGUE AFUA_1G08900)-RELATED"/>
    <property type="match status" value="1"/>
</dbReference>
<feature type="compositionally biased region" description="Polar residues" evidence="5">
    <location>
        <begin position="168"/>
        <end position="191"/>
    </location>
</feature>
<keyword evidence="10" id="KW-1185">Reference proteome</keyword>
<feature type="domain" description="CHY-type" evidence="7">
    <location>
        <begin position="312"/>
        <end position="379"/>
    </location>
</feature>
<feature type="compositionally biased region" description="Polar residues" evidence="5">
    <location>
        <begin position="661"/>
        <end position="671"/>
    </location>
</feature>
<dbReference type="Pfam" id="PF05495">
    <property type="entry name" value="zf-CHY"/>
    <property type="match status" value="1"/>
</dbReference>
<feature type="region of interest" description="Disordered" evidence="5">
    <location>
        <begin position="19"/>
        <end position="49"/>
    </location>
</feature>
<dbReference type="EMBL" id="JAVRRG010000277">
    <property type="protein sequence ID" value="KAK5074546.1"/>
    <property type="molecule type" value="Genomic_DNA"/>
</dbReference>
<dbReference type="PROSITE" id="PS50089">
    <property type="entry name" value="ZF_RING_2"/>
    <property type="match status" value="1"/>
</dbReference>
<dbReference type="InterPro" id="IPR008913">
    <property type="entry name" value="Znf_CHY"/>
</dbReference>
<dbReference type="SUPFAM" id="SSF161245">
    <property type="entry name" value="Zinc hairpin stack"/>
    <property type="match status" value="1"/>
</dbReference>
<sequence length="731" mass="81699">MTEYLPSFIVEPVLRQARRFSSRTPHSHSDNPDSATDAPPQVPVPQAGYLPAVPDFQRFYPSRFWNTATPPPPSASGRDEVTEGTWQTLARNIQLWANQINNLDVIPSPPLDPMPDNAIAEEDGSIEFPPLDASDAGQDRPVRLQEHRTASETSLNPAQELPYRSRALTESNRGHSQSDPMNHPGNEQPSSRIEPASGGTDGNDYRRRDGSGQLPEDDGMGDLRTRINAILSGDGTPAEKSKLVHILMTEKYTRTQSPPSTRGRTKMPDADRPLSPLSMSSTQLAQPVFDLNPTDLRRTYAPPDVDEDGTVQAKPDLGCQHYKRNVKIQCAACEKWYTCRLCHDEVEDHTLPRRDTRYMLCMFCQTPQAVGQTCKNCLREAACYYCAICKLWNNDSDKSVYHCDDCGICRLGKGLGKDFFHCKTCGACMSIQAEMTHKCIEKSTKCDCPICGEYMFTSNQPVAFMKCGHSIHEACFTEWCNTSYKCPICSKSIANMETQFRRLDHHIDEQPMPEEYRDNRAYVFCNDCNSRSITKYHWLGLKCSNCHSYNTTQLELLGPEQTPQQVREQIERAQELGEAGLTASQTHTPAADMTSPSDEGVPMPQQHALPVQRAPSPRSPHLLPHSPTRSARSVTPVVGSYFGTGQRPEANRRGSYFSIFSAGQPTTPSGSRNEHENNDHMDFWGGHSPRIHDADMELADTSEGSSSSSDELMTDDDEEQDEDEMDLLGHR</sequence>
<feature type="region of interest" description="Disordered" evidence="5">
    <location>
        <begin position="251"/>
        <end position="273"/>
    </location>
</feature>
<dbReference type="Gene3D" id="2.20.28.10">
    <property type="match status" value="1"/>
</dbReference>
<dbReference type="SMART" id="SM00184">
    <property type="entry name" value="RING"/>
    <property type="match status" value="1"/>
</dbReference>
<keyword evidence="2 4" id="KW-0863">Zinc-finger</keyword>
<evidence type="ECO:0000256" key="4">
    <source>
        <dbReference type="PROSITE-ProRule" id="PRU00601"/>
    </source>
</evidence>
<accession>A0ABR0JWG2</accession>
<dbReference type="InterPro" id="IPR037274">
    <property type="entry name" value="Znf_CHY_sf"/>
</dbReference>
<dbReference type="Proteomes" id="UP001345013">
    <property type="component" value="Unassembled WGS sequence"/>
</dbReference>
<feature type="compositionally biased region" description="Acidic residues" evidence="5">
    <location>
        <begin position="712"/>
        <end position="731"/>
    </location>
</feature>
<evidence type="ECO:0000256" key="5">
    <source>
        <dbReference type="SAM" id="MobiDB-lite"/>
    </source>
</evidence>
<dbReference type="PROSITE" id="PS51270">
    <property type="entry name" value="ZF_CTCHY"/>
    <property type="match status" value="1"/>
</dbReference>
<dbReference type="InterPro" id="IPR013083">
    <property type="entry name" value="Znf_RING/FYVE/PHD"/>
</dbReference>
<protein>
    <submittedName>
        <fullName evidence="9">Uncharacterized protein</fullName>
    </submittedName>
</protein>
<dbReference type="PANTHER" id="PTHR21319">
    <property type="entry name" value="RING FINGER AND CHY ZINC FINGER DOMAIN-CONTAINING PROTEIN 1"/>
    <property type="match status" value="1"/>
</dbReference>
<feature type="compositionally biased region" description="Low complexity" evidence="5">
    <location>
        <begin position="699"/>
        <end position="711"/>
    </location>
</feature>
<dbReference type="InterPro" id="IPR017921">
    <property type="entry name" value="Znf_CTCHY"/>
</dbReference>
<evidence type="ECO:0000313" key="10">
    <source>
        <dbReference type="Proteomes" id="UP001345013"/>
    </source>
</evidence>
<dbReference type="SUPFAM" id="SSF57850">
    <property type="entry name" value="RING/U-box"/>
    <property type="match status" value="1"/>
</dbReference>
<comment type="caution">
    <text evidence="9">The sequence shown here is derived from an EMBL/GenBank/DDBJ whole genome shotgun (WGS) entry which is preliminary data.</text>
</comment>
<dbReference type="InterPro" id="IPR039512">
    <property type="entry name" value="RCHY1_zinc-ribbon"/>
</dbReference>
<feature type="compositionally biased region" description="Basic and acidic residues" evidence="5">
    <location>
        <begin position="672"/>
        <end position="682"/>
    </location>
</feature>
<evidence type="ECO:0000259" key="8">
    <source>
        <dbReference type="PROSITE" id="PS51270"/>
    </source>
</evidence>
<organism evidence="9 10">
    <name type="scientific">Lithohypha guttulata</name>
    <dbReference type="NCBI Taxonomy" id="1690604"/>
    <lineage>
        <taxon>Eukaryota</taxon>
        <taxon>Fungi</taxon>
        <taxon>Dikarya</taxon>
        <taxon>Ascomycota</taxon>
        <taxon>Pezizomycotina</taxon>
        <taxon>Eurotiomycetes</taxon>
        <taxon>Chaetothyriomycetidae</taxon>
        <taxon>Chaetothyriales</taxon>
        <taxon>Trichomeriaceae</taxon>
        <taxon>Lithohypha</taxon>
    </lineage>
</organism>
<name>A0ABR0JWG2_9EURO</name>
<evidence type="ECO:0000259" key="7">
    <source>
        <dbReference type="PROSITE" id="PS51266"/>
    </source>
</evidence>
<dbReference type="Pfam" id="PF14599">
    <property type="entry name" value="zinc_ribbon_6"/>
    <property type="match status" value="1"/>
</dbReference>
<evidence type="ECO:0000256" key="3">
    <source>
        <dbReference type="ARBA" id="ARBA00022833"/>
    </source>
</evidence>
<feature type="region of interest" description="Disordered" evidence="5">
    <location>
        <begin position="582"/>
        <end position="731"/>
    </location>
</feature>
<evidence type="ECO:0000313" key="9">
    <source>
        <dbReference type="EMBL" id="KAK5074546.1"/>
    </source>
</evidence>
<proteinExistence type="predicted"/>
<dbReference type="PROSITE" id="PS51266">
    <property type="entry name" value="ZF_CHY"/>
    <property type="match status" value="1"/>
</dbReference>
<reference evidence="9 10" key="1">
    <citation type="submission" date="2023-08" db="EMBL/GenBank/DDBJ databases">
        <title>Black Yeasts Isolated from many extreme environments.</title>
        <authorList>
            <person name="Coleine C."/>
            <person name="Stajich J.E."/>
            <person name="Selbmann L."/>
        </authorList>
    </citation>
    <scope>NUCLEOTIDE SEQUENCE [LARGE SCALE GENOMIC DNA]</scope>
    <source>
        <strain evidence="9 10">CCFEE 5885</strain>
    </source>
</reference>
<evidence type="ECO:0000256" key="2">
    <source>
        <dbReference type="ARBA" id="ARBA00022771"/>
    </source>
</evidence>